<evidence type="ECO:0000256" key="7">
    <source>
        <dbReference type="ARBA" id="ARBA00023136"/>
    </source>
</evidence>
<evidence type="ECO:0000256" key="3">
    <source>
        <dbReference type="ARBA" id="ARBA00022448"/>
    </source>
</evidence>
<gene>
    <name evidence="10" type="ORF">SAMN04489812_4270</name>
</gene>
<feature type="transmembrane region" description="Helical" evidence="9">
    <location>
        <begin position="195"/>
        <end position="215"/>
    </location>
</feature>
<reference evidence="10 11" key="1">
    <citation type="submission" date="2016-10" db="EMBL/GenBank/DDBJ databases">
        <authorList>
            <person name="de Groot N.N."/>
        </authorList>
    </citation>
    <scope>NUCLEOTIDE SEQUENCE [LARGE SCALE GENOMIC DNA]</scope>
    <source>
        <strain evidence="10 11">DSM 21800</strain>
    </source>
</reference>
<keyword evidence="11" id="KW-1185">Reference proteome</keyword>
<keyword evidence="3" id="KW-0813">Transport</keyword>
<dbReference type="Pfam" id="PF04973">
    <property type="entry name" value="NMN_transporter"/>
    <property type="match status" value="1"/>
</dbReference>
<accession>A0A1H1XVY2</accession>
<evidence type="ECO:0000256" key="5">
    <source>
        <dbReference type="ARBA" id="ARBA00022692"/>
    </source>
</evidence>
<evidence type="ECO:0000256" key="2">
    <source>
        <dbReference type="ARBA" id="ARBA00006669"/>
    </source>
</evidence>
<proteinExistence type="inferred from homology"/>
<dbReference type="STRING" id="630515.SAMN04489812_4270"/>
<dbReference type="Proteomes" id="UP000199103">
    <property type="component" value="Chromosome I"/>
</dbReference>
<evidence type="ECO:0000313" key="11">
    <source>
        <dbReference type="Proteomes" id="UP000199103"/>
    </source>
</evidence>
<evidence type="ECO:0000256" key="4">
    <source>
        <dbReference type="ARBA" id="ARBA00022475"/>
    </source>
</evidence>
<protein>
    <submittedName>
        <fullName evidence="10">Nicotinamide mononucleotide transporter</fullName>
    </submittedName>
</protein>
<keyword evidence="4" id="KW-1003">Cell membrane</keyword>
<dbReference type="GO" id="GO:0005886">
    <property type="term" value="C:plasma membrane"/>
    <property type="evidence" value="ECO:0007669"/>
    <property type="project" value="UniProtKB-SubCell"/>
</dbReference>
<evidence type="ECO:0000256" key="1">
    <source>
        <dbReference type="ARBA" id="ARBA00004651"/>
    </source>
</evidence>
<evidence type="ECO:0000256" key="9">
    <source>
        <dbReference type="SAM" id="Phobius"/>
    </source>
</evidence>
<evidence type="ECO:0000313" key="10">
    <source>
        <dbReference type="EMBL" id="SDT13430.1"/>
    </source>
</evidence>
<dbReference type="NCBIfam" id="TIGR01528">
    <property type="entry name" value="NMN_trans_PnuC"/>
    <property type="match status" value="1"/>
</dbReference>
<dbReference type="RefSeq" id="WP_091527408.1">
    <property type="nucleotide sequence ID" value="NZ_LT629772.1"/>
</dbReference>
<comment type="similarity">
    <text evidence="2">Belongs to the nicotinamide ribonucleoside (NR) uptake permease (TC 4.B.1) family.</text>
</comment>
<keyword evidence="7 9" id="KW-0472">Membrane</keyword>
<dbReference type="OrthoDB" id="9791248at2"/>
<evidence type="ECO:0000256" key="8">
    <source>
        <dbReference type="SAM" id="MobiDB-lite"/>
    </source>
</evidence>
<feature type="region of interest" description="Disordered" evidence="8">
    <location>
        <begin position="220"/>
        <end position="242"/>
    </location>
</feature>
<evidence type="ECO:0000256" key="6">
    <source>
        <dbReference type="ARBA" id="ARBA00022989"/>
    </source>
</evidence>
<organism evidence="10 11">
    <name type="scientific">Microlunatus soli</name>
    <dbReference type="NCBI Taxonomy" id="630515"/>
    <lineage>
        <taxon>Bacteria</taxon>
        <taxon>Bacillati</taxon>
        <taxon>Actinomycetota</taxon>
        <taxon>Actinomycetes</taxon>
        <taxon>Propionibacteriales</taxon>
        <taxon>Propionibacteriaceae</taxon>
        <taxon>Microlunatus</taxon>
    </lineage>
</organism>
<dbReference type="EMBL" id="LT629772">
    <property type="protein sequence ID" value="SDT13430.1"/>
    <property type="molecule type" value="Genomic_DNA"/>
</dbReference>
<sequence>MDVSELLARLVNAKIDIGPGILWREIIGNGFGVASALLGMARRVSAWPIGIVGNIILFTVFLGATFHTPQDLNLWGQAGRQIFFLIVSVYGWVKWYRFRRANQGANAGAAVQPRWANRNERLQLLGGAVVLWVVFYFVLRALNSWGPASDAWILTGSVLATYGMARGWTEFWLIWIAVDAVGVPLLFAAQLYPSAIMYIIYAAVVVVGFVSWWRIQRDRGAEPPRPDGQVGEGRTAGTTLSA</sequence>
<dbReference type="GO" id="GO:0034257">
    <property type="term" value="F:nicotinamide riboside transmembrane transporter activity"/>
    <property type="evidence" value="ECO:0007669"/>
    <property type="project" value="InterPro"/>
</dbReference>
<name>A0A1H1XVY2_9ACTN</name>
<keyword evidence="6 9" id="KW-1133">Transmembrane helix</keyword>
<feature type="transmembrane region" description="Helical" evidence="9">
    <location>
        <begin position="74"/>
        <end position="93"/>
    </location>
</feature>
<dbReference type="PANTHER" id="PTHR36122:SF2">
    <property type="entry name" value="NICOTINAMIDE RIBOSIDE TRANSPORTER PNUC"/>
    <property type="match status" value="1"/>
</dbReference>
<keyword evidence="5 9" id="KW-0812">Transmembrane</keyword>
<feature type="transmembrane region" description="Helical" evidence="9">
    <location>
        <begin position="20"/>
        <end position="39"/>
    </location>
</feature>
<feature type="transmembrane region" description="Helical" evidence="9">
    <location>
        <begin position="46"/>
        <end position="68"/>
    </location>
</feature>
<feature type="transmembrane region" description="Helical" evidence="9">
    <location>
        <begin position="122"/>
        <end position="139"/>
    </location>
</feature>
<dbReference type="PANTHER" id="PTHR36122">
    <property type="entry name" value="NICOTINAMIDE RIBOSIDE TRANSPORTER PNUC"/>
    <property type="match status" value="1"/>
</dbReference>
<comment type="subcellular location">
    <subcellularLocation>
        <location evidence="1">Cell membrane</location>
        <topology evidence="1">Multi-pass membrane protein</topology>
    </subcellularLocation>
</comment>
<dbReference type="InterPro" id="IPR006419">
    <property type="entry name" value="NMN_transpt_PnuC"/>
</dbReference>
<dbReference type="AlphaFoldDB" id="A0A1H1XVY2"/>